<evidence type="ECO:0000313" key="6">
    <source>
        <dbReference type="Proteomes" id="UP000181992"/>
    </source>
</evidence>
<dbReference type="EC" id="5.3.1.9" evidence="4"/>
<dbReference type="SUPFAM" id="SSF53697">
    <property type="entry name" value="SIS domain"/>
    <property type="match status" value="1"/>
</dbReference>
<dbReference type="GO" id="GO:0006094">
    <property type="term" value="P:gluconeogenesis"/>
    <property type="evidence" value="ECO:0007669"/>
    <property type="project" value="UniProtKB-KW"/>
</dbReference>
<protein>
    <recommendedName>
        <fullName evidence="4">Glucose-6-phosphate isomerase</fullName>
        <ecNumber evidence="4">5.3.1.9</ecNumber>
    </recommendedName>
</protein>
<gene>
    <name evidence="5" type="ORF">AUJ77_00580</name>
</gene>
<comment type="catalytic activity">
    <reaction evidence="4">
        <text>alpha-D-glucose 6-phosphate = beta-D-fructose 6-phosphate</text>
        <dbReference type="Rhea" id="RHEA:11816"/>
        <dbReference type="ChEBI" id="CHEBI:57634"/>
        <dbReference type="ChEBI" id="CHEBI:58225"/>
        <dbReference type="EC" id="5.3.1.9"/>
    </reaction>
</comment>
<dbReference type="Proteomes" id="UP000181992">
    <property type="component" value="Unassembled WGS sequence"/>
</dbReference>
<accession>A0A1J4V785</accession>
<evidence type="ECO:0000256" key="1">
    <source>
        <dbReference type="ARBA" id="ARBA00022432"/>
    </source>
</evidence>
<proteinExistence type="inferred from homology"/>
<organism evidence="5 6">
    <name type="scientific">Candidatus Nomurabacteria bacterium CG1_02_43_90</name>
    <dbReference type="NCBI Taxonomy" id="1805281"/>
    <lineage>
        <taxon>Bacteria</taxon>
        <taxon>Candidatus Nomuraibacteriota</taxon>
    </lineage>
</organism>
<keyword evidence="1 4" id="KW-0312">Gluconeogenesis</keyword>
<comment type="similarity">
    <text evidence="4">Belongs to the GPI family.</text>
</comment>
<evidence type="ECO:0000256" key="2">
    <source>
        <dbReference type="ARBA" id="ARBA00023152"/>
    </source>
</evidence>
<dbReference type="UniPathway" id="UPA00109">
    <property type="reaction ID" value="UER00181"/>
</dbReference>
<dbReference type="InterPro" id="IPR046348">
    <property type="entry name" value="SIS_dom_sf"/>
</dbReference>
<dbReference type="GO" id="GO:0005829">
    <property type="term" value="C:cytosol"/>
    <property type="evidence" value="ECO:0007669"/>
    <property type="project" value="TreeGrafter"/>
</dbReference>
<name>A0A1J4V785_9BACT</name>
<dbReference type="GO" id="GO:0051156">
    <property type="term" value="P:glucose 6-phosphate metabolic process"/>
    <property type="evidence" value="ECO:0007669"/>
    <property type="project" value="TreeGrafter"/>
</dbReference>
<keyword evidence="2 4" id="KW-0324">Glycolysis</keyword>
<dbReference type="Gene3D" id="3.40.50.10490">
    <property type="entry name" value="Glucose-6-phosphate isomerase like protein, domain 1"/>
    <property type="match status" value="2"/>
</dbReference>
<evidence type="ECO:0000256" key="3">
    <source>
        <dbReference type="ARBA" id="ARBA00023235"/>
    </source>
</evidence>
<comment type="caution">
    <text evidence="5">The sequence shown here is derived from an EMBL/GenBank/DDBJ whole genome shotgun (WGS) entry which is preliminary data.</text>
</comment>
<dbReference type="GO" id="GO:0097367">
    <property type="term" value="F:carbohydrate derivative binding"/>
    <property type="evidence" value="ECO:0007669"/>
    <property type="project" value="InterPro"/>
</dbReference>
<evidence type="ECO:0000256" key="4">
    <source>
        <dbReference type="RuleBase" id="RU000612"/>
    </source>
</evidence>
<dbReference type="EMBL" id="MNVN01000006">
    <property type="protein sequence ID" value="OIO31153.1"/>
    <property type="molecule type" value="Genomic_DNA"/>
</dbReference>
<dbReference type="GO" id="GO:0004347">
    <property type="term" value="F:glucose-6-phosphate isomerase activity"/>
    <property type="evidence" value="ECO:0007669"/>
    <property type="project" value="UniProtKB-EC"/>
</dbReference>
<dbReference type="InterPro" id="IPR001672">
    <property type="entry name" value="G6P_Isomerase"/>
</dbReference>
<dbReference type="PRINTS" id="PR00662">
    <property type="entry name" value="G6PISOMERASE"/>
</dbReference>
<evidence type="ECO:0000313" key="5">
    <source>
        <dbReference type="EMBL" id="OIO31153.1"/>
    </source>
</evidence>
<dbReference type="PANTHER" id="PTHR11469:SF1">
    <property type="entry name" value="GLUCOSE-6-PHOSPHATE ISOMERASE"/>
    <property type="match status" value="1"/>
</dbReference>
<dbReference type="PROSITE" id="PS51463">
    <property type="entry name" value="P_GLUCOSE_ISOMERASE_3"/>
    <property type="match status" value="1"/>
</dbReference>
<dbReference type="STRING" id="1805281.AUJ77_00580"/>
<dbReference type="PANTHER" id="PTHR11469">
    <property type="entry name" value="GLUCOSE-6-PHOSPHATE ISOMERASE"/>
    <property type="match status" value="1"/>
</dbReference>
<comment type="pathway">
    <text evidence="4">Carbohydrate degradation; glycolysis; D-glyceraldehyde 3-phosphate and glycerone phosphate from D-glucose: step 2/4.</text>
</comment>
<reference evidence="5 6" key="1">
    <citation type="journal article" date="2016" name="Environ. Microbiol.">
        <title>Genomic resolution of a cold subsurface aquifer community provides metabolic insights for novel microbes adapted to high CO concentrations.</title>
        <authorList>
            <person name="Probst A.J."/>
            <person name="Castelle C.J."/>
            <person name="Singh A."/>
            <person name="Brown C.T."/>
            <person name="Anantharaman K."/>
            <person name="Sharon I."/>
            <person name="Hug L.A."/>
            <person name="Burstein D."/>
            <person name="Emerson J.B."/>
            <person name="Thomas B.C."/>
            <person name="Banfield J.F."/>
        </authorList>
    </citation>
    <scope>NUCLEOTIDE SEQUENCE [LARGE SCALE GENOMIC DNA]</scope>
    <source>
        <strain evidence="5">CG1_02_43_90</strain>
    </source>
</reference>
<dbReference type="Pfam" id="PF00342">
    <property type="entry name" value="PGI"/>
    <property type="match status" value="1"/>
</dbReference>
<dbReference type="GO" id="GO:0048029">
    <property type="term" value="F:monosaccharide binding"/>
    <property type="evidence" value="ECO:0007669"/>
    <property type="project" value="TreeGrafter"/>
</dbReference>
<dbReference type="GO" id="GO:0006096">
    <property type="term" value="P:glycolytic process"/>
    <property type="evidence" value="ECO:0007669"/>
    <property type="project" value="UniProtKB-UniPathway"/>
</dbReference>
<sequence length="432" mass="47169">MKYERHTKGKNEAGVAGVGEYVATMRRAMSDSSYSLPEASLRLSFDDDLLKKSQTVANKLSGPKLSYILDIGIGGSNLGAKALYEAMAGTLDAHTPFAPKMLFADTCAPELLADITEILLSEIIEKEEIIIIVASKSGTTTETIMNASVLVTALEQKLGPLADRIVCITDENSALWKTGEKQGYNLLPVPRMVGGRFSVFSPAGMFPLLCSGVEAEEIFRGAQAVIYQTIDQGVESDAFRAAQDIVAWHDKGVVAYDFFVFHPELESVGKWYRQLFAESIGKATTNDGTPTTHRMIPTVSIGSTDLHSVEQMHLAQPHISARFLVRAHAPHWEHQFSAKDTVFAPLVPGVVGRAPCDVTDAIYKGVVTTYENKEVSFGEIVLNDLDPESLGSLLQFMMCTVMHLANLLHINAFDQPNVELYKDATRKILGGK</sequence>
<keyword evidence="3 4" id="KW-0413">Isomerase</keyword>
<dbReference type="AlphaFoldDB" id="A0A1J4V785"/>